<dbReference type="InterPro" id="IPR033186">
    <property type="entry name" value="HerA_C"/>
</dbReference>
<accession>A0ABQ3R4U6</accession>
<organism evidence="2 3">
    <name type="scientific">Streptomyces rubradiris</name>
    <name type="common">Streptomyces achromogenes subsp. rubradiris</name>
    <dbReference type="NCBI Taxonomy" id="285531"/>
    <lineage>
        <taxon>Bacteria</taxon>
        <taxon>Bacillati</taxon>
        <taxon>Actinomycetota</taxon>
        <taxon>Actinomycetes</taxon>
        <taxon>Kitasatosporales</taxon>
        <taxon>Streptomycetaceae</taxon>
        <taxon>Streptomyces</taxon>
    </lineage>
</organism>
<feature type="domain" description="Helicase HerA-like C-terminal" evidence="1">
    <location>
        <begin position="333"/>
        <end position="438"/>
    </location>
</feature>
<sequence>MTEPGASSSKASMILEGFRFHRLLDIPRQAPEDQGPDRTPAELFAALAAARAEFNDRPGAALAVVWHRAPGSQQLDVLVGGRPFVPFARDHGQATGTRGYPLLYPPGAVAVPAHVPDLAGFASWVRCRGQADPLWTPAADRPKVMRGGFDEHVGHMRDPFAWVVFAEPLSDEALERERVALTGRIPGLRQRENSELDRVALERAQARYRELSRARPSGMWNIHVLVGSPDAPTTRRAAALLCSSADLDEQPYTLVPGPPVGDLTQAWHAAEAPAGKPASPFPASTELLAALARPPRKELPGVRHVERADFDVTSESTGDIVLGAVLDEADQPISALGITKDTLNRHAFVAGATGSGKSQTVRHLLESLHDIQVPWLVIEPAKAEYANMAGRLADRAEVTVIRPGAPDDVPVGLNPLEPESGFPLQTHLDLVRALFLAAFEATDPFPQVLSQALTRCYQELGWNLALGTRRGVPRAPRYPGLADVQKAALEVVDNIGYGKEVADNVRGFIDVRLGSLRMGTPGWFFEAHHPIDMSSLLDRNVVLEIEDIGNDQDKAFFIGAVLIRVYEHLRVHRTDTTGSGGLRHITVIEEAHRLLKNVPPGSPAAHAVELFASLLAEIRAYGEGIVVAEQIPSKILPDVVKNTALKIVHRLPAADDREAVGATMNLTPQQSRHIVALPPGRAAAFADGMDRPLRIAVPLGVARESTTQATRAIPTAPNPHSALGYLDWDRPPLLREISLGRDLADDPDLTLWIELLTIAHVCGWSSPRPHASWLEGLRNRADKRILECAIAARINAAVDDRSAGLSDFYPPENLLEHLTASAMRVLAGGSACPHGEVEWQAGTWRWADVYRALKAVGVSGEGPHPDTAAWAARGLRLAGRTVEEQLEAWKAHPDTWRPSQTTVRGQSMAWRQACDALHNAREPQERLKKAASFLQVPWWPLKSFVRAVTTTDEGTP</sequence>
<proteinExistence type="predicted"/>
<evidence type="ECO:0000313" key="2">
    <source>
        <dbReference type="EMBL" id="GHI50857.1"/>
    </source>
</evidence>
<dbReference type="PANTHER" id="PTHR30121:SF6">
    <property type="entry name" value="SLR6007 PROTEIN"/>
    <property type="match status" value="1"/>
</dbReference>
<evidence type="ECO:0000313" key="3">
    <source>
        <dbReference type="Proteomes" id="UP000646738"/>
    </source>
</evidence>
<dbReference type="Pfam" id="PF05872">
    <property type="entry name" value="HerA_C"/>
    <property type="match status" value="1"/>
</dbReference>
<name>A0ABQ3R4U6_STRRR</name>
<dbReference type="PANTHER" id="PTHR30121">
    <property type="entry name" value="UNCHARACTERIZED PROTEIN YJGR-RELATED"/>
    <property type="match status" value="1"/>
</dbReference>
<dbReference type="EMBL" id="BNEA01000001">
    <property type="protein sequence ID" value="GHI50857.1"/>
    <property type="molecule type" value="Genomic_DNA"/>
</dbReference>
<reference evidence="3" key="1">
    <citation type="submission" date="2023-07" db="EMBL/GenBank/DDBJ databases">
        <title>Whole genome shotgun sequence of Streptomyces achromogenes subsp. rubradiris NBRC 14000.</title>
        <authorList>
            <person name="Komaki H."/>
            <person name="Tamura T."/>
        </authorList>
    </citation>
    <scope>NUCLEOTIDE SEQUENCE [LARGE SCALE GENOMIC DNA]</scope>
    <source>
        <strain evidence="3">NBRC 14000</strain>
    </source>
</reference>
<dbReference type="Gene3D" id="3.40.50.300">
    <property type="entry name" value="P-loop containing nucleotide triphosphate hydrolases"/>
    <property type="match status" value="2"/>
</dbReference>
<evidence type="ECO:0000259" key="1">
    <source>
        <dbReference type="Pfam" id="PF05872"/>
    </source>
</evidence>
<comment type="caution">
    <text evidence="2">The sequence shown here is derived from an EMBL/GenBank/DDBJ whole genome shotgun (WGS) entry which is preliminary data.</text>
</comment>
<dbReference type="InterPro" id="IPR027417">
    <property type="entry name" value="P-loop_NTPase"/>
</dbReference>
<gene>
    <name evidence="2" type="ORF">Srubr_07030</name>
</gene>
<dbReference type="Proteomes" id="UP000646738">
    <property type="component" value="Unassembled WGS sequence"/>
</dbReference>
<keyword evidence="3" id="KW-1185">Reference proteome</keyword>
<dbReference type="SUPFAM" id="SSF52540">
    <property type="entry name" value="P-loop containing nucleoside triphosphate hydrolases"/>
    <property type="match status" value="1"/>
</dbReference>
<dbReference type="InterPro" id="IPR051162">
    <property type="entry name" value="T4SS_component"/>
</dbReference>
<protein>
    <recommendedName>
        <fullName evidence="1">Helicase HerA-like C-terminal domain-containing protein</fullName>
    </recommendedName>
</protein>
<dbReference type="RefSeq" id="WP_203854910.1">
    <property type="nucleotide sequence ID" value="NZ_BNCB01000005.1"/>
</dbReference>